<dbReference type="PANTHER" id="PTHR33130">
    <property type="entry name" value="PUTATIVE (DUF1639)-RELATED"/>
    <property type="match status" value="1"/>
</dbReference>
<keyword evidence="3" id="KW-1185">Reference proteome</keyword>
<dbReference type="EMBL" id="JACGWO010000004">
    <property type="protein sequence ID" value="KAK4430231.1"/>
    <property type="molecule type" value="Genomic_DNA"/>
</dbReference>
<evidence type="ECO:0000313" key="3">
    <source>
        <dbReference type="Proteomes" id="UP001293254"/>
    </source>
</evidence>
<reference evidence="2" key="1">
    <citation type="submission" date="2020-06" db="EMBL/GenBank/DDBJ databases">
        <authorList>
            <person name="Li T."/>
            <person name="Hu X."/>
            <person name="Zhang T."/>
            <person name="Song X."/>
            <person name="Zhang H."/>
            <person name="Dai N."/>
            <person name="Sheng W."/>
            <person name="Hou X."/>
            <person name="Wei L."/>
        </authorList>
    </citation>
    <scope>NUCLEOTIDE SEQUENCE</scope>
    <source>
        <strain evidence="2">3651</strain>
        <tissue evidence="2">Leaf</tissue>
    </source>
</reference>
<feature type="compositionally biased region" description="Basic and acidic residues" evidence="1">
    <location>
        <begin position="69"/>
        <end position="82"/>
    </location>
</feature>
<dbReference type="Proteomes" id="UP001293254">
    <property type="component" value="Unassembled WGS sequence"/>
</dbReference>
<evidence type="ECO:0000256" key="1">
    <source>
        <dbReference type="SAM" id="MobiDB-lite"/>
    </source>
</evidence>
<name>A0AAE1YI35_9LAMI</name>
<comment type="caution">
    <text evidence="2">The sequence shown here is derived from an EMBL/GenBank/DDBJ whole genome shotgun (WGS) entry which is preliminary data.</text>
</comment>
<gene>
    <name evidence="2" type="ORF">Salat_1323800</name>
</gene>
<protein>
    <recommendedName>
        <fullName evidence="4">DUF1639 family protein</fullName>
    </recommendedName>
</protein>
<dbReference type="AlphaFoldDB" id="A0AAE1YI35"/>
<feature type="region of interest" description="Disordered" evidence="1">
    <location>
        <begin position="49"/>
        <end position="106"/>
    </location>
</feature>
<evidence type="ECO:0008006" key="4">
    <source>
        <dbReference type="Google" id="ProtNLM"/>
    </source>
</evidence>
<proteinExistence type="predicted"/>
<evidence type="ECO:0000313" key="2">
    <source>
        <dbReference type="EMBL" id="KAK4430231.1"/>
    </source>
</evidence>
<dbReference type="Pfam" id="PF07797">
    <property type="entry name" value="DUF1639"/>
    <property type="match status" value="1"/>
</dbReference>
<dbReference type="PANTHER" id="PTHR33130:SF43">
    <property type="entry name" value="OS01G0688600 PROTEIN"/>
    <property type="match status" value="1"/>
</dbReference>
<accession>A0AAE1YI35</accession>
<dbReference type="InterPro" id="IPR012438">
    <property type="entry name" value="DUF1639"/>
</dbReference>
<organism evidence="2 3">
    <name type="scientific">Sesamum alatum</name>
    <dbReference type="NCBI Taxonomy" id="300844"/>
    <lineage>
        <taxon>Eukaryota</taxon>
        <taxon>Viridiplantae</taxon>
        <taxon>Streptophyta</taxon>
        <taxon>Embryophyta</taxon>
        <taxon>Tracheophyta</taxon>
        <taxon>Spermatophyta</taxon>
        <taxon>Magnoliopsida</taxon>
        <taxon>eudicotyledons</taxon>
        <taxon>Gunneridae</taxon>
        <taxon>Pentapetalae</taxon>
        <taxon>asterids</taxon>
        <taxon>lamiids</taxon>
        <taxon>Lamiales</taxon>
        <taxon>Pedaliaceae</taxon>
        <taxon>Sesamum</taxon>
    </lineage>
</organism>
<reference evidence="2" key="2">
    <citation type="journal article" date="2024" name="Plant">
        <title>Genomic evolution and insights into agronomic trait innovations of Sesamum species.</title>
        <authorList>
            <person name="Miao H."/>
            <person name="Wang L."/>
            <person name="Qu L."/>
            <person name="Liu H."/>
            <person name="Sun Y."/>
            <person name="Le M."/>
            <person name="Wang Q."/>
            <person name="Wei S."/>
            <person name="Zheng Y."/>
            <person name="Lin W."/>
            <person name="Duan Y."/>
            <person name="Cao H."/>
            <person name="Xiong S."/>
            <person name="Wang X."/>
            <person name="Wei L."/>
            <person name="Li C."/>
            <person name="Ma Q."/>
            <person name="Ju M."/>
            <person name="Zhao R."/>
            <person name="Li G."/>
            <person name="Mu C."/>
            <person name="Tian Q."/>
            <person name="Mei H."/>
            <person name="Zhang T."/>
            <person name="Gao T."/>
            <person name="Zhang H."/>
        </authorList>
    </citation>
    <scope>NUCLEOTIDE SEQUENCE</scope>
    <source>
        <strain evidence="2">3651</strain>
    </source>
</reference>
<sequence length="315" mass="34495">MAMGTERSKALHNFTLPCELRWGNQRFLRCMKVNSNGQISPLRRFTTTNSYSSDQHHLHHNNYVQQPRTTRDRERGREKESSSEFLHGSHKVGPTPPPASGGGRRFADDDDGIAAMREKVMFDLQTAADKMKDAIFKDGLEEGQVSGSQLLPTPSAAAAAVEGEVSRPWNLRTRRAACKTPLSGLVLCRNGGATATGAENDSAVGKGLTVDVPKSNSVSSQMRAGSAAVADNSTRLRSAGNFSAVSGEKRERAKFSVALSKRDIEEDFLAIVGHRPPRRPKKRAKIIQRQLDTLFPGLWLTEVTPDMYKVPEAAP</sequence>